<evidence type="ECO:0000259" key="6">
    <source>
        <dbReference type="Pfam" id="PF12698"/>
    </source>
</evidence>
<dbReference type="InterPro" id="IPR013525">
    <property type="entry name" value="ABC2_TM"/>
</dbReference>
<comment type="subcellular location">
    <subcellularLocation>
        <location evidence="1">Membrane</location>
        <topology evidence="1">Multi-pass membrane protein</topology>
    </subcellularLocation>
</comment>
<dbReference type="Proteomes" id="UP000192468">
    <property type="component" value="Unassembled WGS sequence"/>
</dbReference>
<reference evidence="7 8" key="1">
    <citation type="submission" date="2017-04" db="EMBL/GenBank/DDBJ databases">
        <authorList>
            <person name="Afonso C.L."/>
            <person name="Miller P.J."/>
            <person name="Scott M.A."/>
            <person name="Spackman E."/>
            <person name="Goraichik I."/>
            <person name="Dimitrov K.M."/>
            <person name="Suarez D.L."/>
            <person name="Swayne D.E."/>
        </authorList>
    </citation>
    <scope>NUCLEOTIDE SEQUENCE [LARGE SCALE GENOMIC DNA]</scope>
    <source>
        <strain evidence="7 8">DSM 12555</strain>
    </source>
</reference>
<evidence type="ECO:0000313" key="8">
    <source>
        <dbReference type="Proteomes" id="UP000192468"/>
    </source>
</evidence>
<feature type="transmembrane region" description="Helical" evidence="5">
    <location>
        <begin position="234"/>
        <end position="256"/>
    </location>
</feature>
<dbReference type="GO" id="GO:0140359">
    <property type="term" value="F:ABC-type transporter activity"/>
    <property type="evidence" value="ECO:0007669"/>
    <property type="project" value="InterPro"/>
</dbReference>
<evidence type="ECO:0000256" key="5">
    <source>
        <dbReference type="SAM" id="Phobius"/>
    </source>
</evidence>
<name>A0A1W1XTI8_9CLOT</name>
<organism evidence="7 8">
    <name type="scientific">Clostridium acidisoli DSM 12555</name>
    <dbReference type="NCBI Taxonomy" id="1121291"/>
    <lineage>
        <taxon>Bacteria</taxon>
        <taxon>Bacillati</taxon>
        <taxon>Bacillota</taxon>
        <taxon>Clostridia</taxon>
        <taxon>Eubacteriales</taxon>
        <taxon>Clostridiaceae</taxon>
        <taxon>Clostridium</taxon>
    </lineage>
</organism>
<dbReference type="EMBL" id="FWXH01000016">
    <property type="protein sequence ID" value="SMC27206.1"/>
    <property type="molecule type" value="Genomic_DNA"/>
</dbReference>
<feature type="transmembrane region" description="Helical" evidence="5">
    <location>
        <begin position="313"/>
        <end position="331"/>
    </location>
</feature>
<dbReference type="STRING" id="1121291.SAMN02745134_03092"/>
<feature type="transmembrane region" description="Helical" evidence="5">
    <location>
        <begin position="183"/>
        <end position="204"/>
    </location>
</feature>
<evidence type="ECO:0000256" key="2">
    <source>
        <dbReference type="ARBA" id="ARBA00022692"/>
    </source>
</evidence>
<evidence type="ECO:0000313" key="7">
    <source>
        <dbReference type="EMBL" id="SMC27206.1"/>
    </source>
</evidence>
<gene>
    <name evidence="7" type="ORF">SAMN02745134_03092</name>
</gene>
<evidence type="ECO:0000256" key="1">
    <source>
        <dbReference type="ARBA" id="ARBA00004141"/>
    </source>
</evidence>
<proteinExistence type="predicted"/>
<accession>A0A1W1XTI8</accession>
<protein>
    <submittedName>
        <fullName evidence="7">Sodium transport system permease protein</fullName>
    </submittedName>
</protein>
<dbReference type="PANTHER" id="PTHR43471:SF3">
    <property type="entry name" value="ABC TRANSPORTER PERMEASE PROTEIN NATB"/>
    <property type="match status" value="1"/>
</dbReference>
<dbReference type="Pfam" id="PF12698">
    <property type="entry name" value="ABC2_membrane_3"/>
    <property type="match status" value="1"/>
</dbReference>
<evidence type="ECO:0000256" key="3">
    <source>
        <dbReference type="ARBA" id="ARBA00022989"/>
    </source>
</evidence>
<dbReference type="OrthoDB" id="5486437at2"/>
<dbReference type="PANTHER" id="PTHR43471">
    <property type="entry name" value="ABC TRANSPORTER PERMEASE"/>
    <property type="match status" value="1"/>
</dbReference>
<keyword evidence="2 5" id="KW-0812">Transmembrane</keyword>
<feature type="domain" description="ABC-2 type transporter transmembrane" evidence="6">
    <location>
        <begin position="20"/>
        <end position="381"/>
    </location>
</feature>
<feature type="transmembrane region" description="Helical" evidence="5">
    <location>
        <begin position="365"/>
        <end position="387"/>
    </location>
</feature>
<sequence length="396" mass="43451">MSNTILTVFKKEIKDLFRDKKTIIVSLLIPLLLFPIIFGVIGKSMSSSKDTVQNNLKIALVDNGDSALGNFIKTQKDIKIKGSKDIKGDIKDGKVYVAIEIPKNFDEKVSGESTSDIKLTYDNSSQDSETAYAIINSMIDAYSKQIVNTRLEKRNINASILNPIKVDNVTIVKEDQGVAKMMLSIMLPLMLVIYSVTGPLSSAIDLGVGEKERGTLEPLLTTRSGRLSLLWGKFFAITVVGLMTTVATIIGIFISMKQNSAVFGSSKAMSGIGISSEALVIIGILIVFLTMAFGSLELSISIYARSFKEASTYTSPLMIIAFIPAYATYMLDAKDIPFMYFNIPVANVVCVIKELIAGIYNYTHIGITAGWIAVYVVACIFFARYMFSKESVIFRT</sequence>
<feature type="transmembrane region" description="Helical" evidence="5">
    <location>
        <begin position="268"/>
        <end position="293"/>
    </location>
</feature>
<keyword evidence="8" id="KW-1185">Reference proteome</keyword>
<feature type="transmembrane region" description="Helical" evidence="5">
    <location>
        <begin position="23"/>
        <end position="41"/>
    </location>
</feature>
<dbReference type="Gene3D" id="3.40.1710.10">
    <property type="entry name" value="abc type-2 transporter like domain"/>
    <property type="match status" value="1"/>
</dbReference>
<feature type="transmembrane region" description="Helical" evidence="5">
    <location>
        <begin position="338"/>
        <end position="359"/>
    </location>
</feature>
<evidence type="ECO:0000256" key="4">
    <source>
        <dbReference type="ARBA" id="ARBA00023136"/>
    </source>
</evidence>
<dbReference type="RefSeq" id="WP_084116997.1">
    <property type="nucleotide sequence ID" value="NZ_FWXH01000016.1"/>
</dbReference>
<keyword evidence="3 5" id="KW-1133">Transmembrane helix</keyword>
<keyword evidence="4 5" id="KW-0472">Membrane</keyword>
<dbReference type="GO" id="GO:0016020">
    <property type="term" value="C:membrane"/>
    <property type="evidence" value="ECO:0007669"/>
    <property type="project" value="UniProtKB-SubCell"/>
</dbReference>
<dbReference type="AlphaFoldDB" id="A0A1W1XTI8"/>